<dbReference type="SUPFAM" id="SSF55174">
    <property type="entry name" value="Alpha-L RNA-binding motif"/>
    <property type="match status" value="1"/>
</dbReference>
<protein>
    <recommendedName>
        <fullName evidence="6">Pseudouridine synthase</fullName>
        <ecNumber evidence="6">5.4.99.-</ecNumber>
    </recommendedName>
</protein>
<dbReference type="SMART" id="SM00363">
    <property type="entry name" value="S4"/>
    <property type="match status" value="1"/>
</dbReference>
<dbReference type="InterPro" id="IPR042092">
    <property type="entry name" value="PsdUridine_s_RsuA/RluB/E/F_cat"/>
</dbReference>
<organism evidence="9 10">
    <name type="scientific">Candidatus Methylumidiphilus alinenensis</name>
    <dbReference type="NCBI Taxonomy" id="2202197"/>
    <lineage>
        <taxon>Bacteria</taxon>
        <taxon>Pseudomonadati</taxon>
        <taxon>Pseudomonadota</taxon>
        <taxon>Gammaproteobacteria</taxon>
        <taxon>Methylococcales</taxon>
        <taxon>Candidatus Methylumidiphilus</taxon>
    </lineage>
</organism>
<dbReference type="Pfam" id="PF00849">
    <property type="entry name" value="PseudoU_synth_2"/>
    <property type="match status" value="1"/>
</dbReference>
<dbReference type="InterPro" id="IPR002942">
    <property type="entry name" value="S4_RNA-bd"/>
</dbReference>
<dbReference type="InterPro" id="IPR000748">
    <property type="entry name" value="PsdUridine_synth_RsuA/RluB/E/F"/>
</dbReference>
<dbReference type="SUPFAM" id="SSF55120">
    <property type="entry name" value="Pseudouridine synthase"/>
    <property type="match status" value="1"/>
</dbReference>
<dbReference type="PROSITE" id="PS50889">
    <property type="entry name" value="S4"/>
    <property type="match status" value="1"/>
</dbReference>
<dbReference type="InterPro" id="IPR020103">
    <property type="entry name" value="PsdUridine_synth_cat_dom_sf"/>
</dbReference>
<evidence type="ECO:0000256" key="5">
    <source>
        <dbReference type="PROSITE-ProRule" id="PRU00182"/>
    </source>
</evidence>
<evidence type="ECO:0000256" key="4">
    <source>
        <dbReference type="ARBA" id="ARBA00036535"/>
    </source>
</evidence>
<dbReference type="Gene3D" id="3.30.70.1560">
    <property type="entry name" value="Alpha-L RNA-binding motif"/>
    <property type="match status" value="1"/>
</dbReference>
<dbReference type="InterPro" id="IPR020094">
    <property type="entry name" value="TruA/RsuA/RluB/E/F_N"/>
</dbReference>
<dbReference type="Gene3D" id="3.30.70.580">
    <property type="entry name" value="Pseudouridine synthase I, catalytic domain, N-terminal subdomain"/>
    <property type="match status" value="1"/>
</dbReference>
<dbReference type="InterPro" id="IPR050343">
    <property type="entry name" value="RsuA_PseudoU_synthase"/>
</dbReference>
<gene>
    <name evidence="9" type="ORF">DM484_10100</name>
</gene>
<dbReference type="AlphaFoldDB" id="A0A2W4R875"/>
<dbReference type="EC" id="5.4.99.-" evidence="6"/>
<name>A0A2W4R875_9GAMM</name>
<dbReference type="FunFam" id="3.30.70.1560:FF:000002">
    <property type="entry name" value="Pseudouridine synthase"/>
    <property type="match status" value="1"/>
</dbReference>
<proteinExistence type="inferred from homology"/>
<reference evidence="9 10" key="1">
    <citation type="journal article" date="2018" name="Aquat. Microb. Ecol.">
        <title>Gammaproteobacterial methanotrophs dominate.</title>
        <authorList>
            <person name="Rissanen A.J."/>
            <person name="Saarenheimo J."/>
            <person name="Tiirola M."/>
            <person name="Peura S."/>
            <person name="Aalto S.L."/>
            <person name="Karvinen A."/>
            <person name="Nykanen H."/>
        </authorList>
    </citation>
    <scope>NUCLEOTIDE SEQUENCE [LARGE SCALE GENOMIC DNA]</scope>
    <source>
        <strain evidence="9">AMbin10</strain>
    </source>
</reference>
<dbReference type="PANTHER" id="PTHR47683">
    <property type="entry name" value="PSEUDOURIDINE SYNTHASE FAMILY PROTEIN-RELATED"/>
    <property type="match status" value="1"/>
</dbReference>
<comment type="catalytic activity">
    <reaction evidence="3">
        <text>uridine(35) in tRNA(Tyr) = pseudouridine(35) in tRNA(Tyr)</text>
        <dbReference type="Rhea" id="RHEA:60556"/>
        <dbReference type="Rhea" id="RHEA-COMP:15607"/>
        <dbReference type="Rhea" id="RHEA-COMP:15608"/>
        <dbReference type="ChEBI" id="CHEBI:65314"/>
        <dbReference type="ChEBI" id="CHEBI:65315"/>
    </reaction>
</comment>
<dbReference type="GO" id="GO:0003723">
    <property type="term" value="F:RNA binding"/>
    <property type="evidence" value="ECO:0007669"/>
    <property type="project" value="UniProtKB-KW"/>
</dbReference>
<keyword evidence="5" id="KW-0694">RNA-binding</keyword>
<dbReference type="Gene3D" id="3.10.290.10">
    <property type="entry name" value="RNA-binding S4 domain"/>
    <property type="match status" value="1"/>
</dbReference>
<evidence type="ECO:0000256" key="3">
    <source>
        <dbReference type="ARBA" id="ARBA00036390"/>
    </source>
</evidence>
<comment type="catalytic activity">
    <reaction evidence="4">
        <text>uridine(2604) in 23S rRNA = pseudouridine(2604) in 23S rRNA</text>
        <dbReference type="Rhea" id="RHEA:38875"/>
        <dbReference type="Rhea" id="RHEA-COMP:10093"/>
        <dbReference type="Rhea" id="RHEA-COMP:10094"/>
        <dbReference type="ChEBI" id="CHEBI:65314"/>
        <dbReference type="ChEBI" id="CHEBI:65315"/>
        <dbReference type="EC" id="5.4.99.21"/>
    </reaction>
</comment>
<evidence type="ECO:0000256" key="6">
    <source>
        <dbReference type="RuleBase" id="RU003887"/>
    </source>
</evidence>
<dbReference type="Proteomes" id="UP000249396">
    <property type="component" value="Unassembled WGS sequence"/>
</dbReference>
<dbReference type="FunFam" id="3.10.290.10:FF:000003">
    <property type="entry name" value="Pseudouridine synthase"/>
    <property type="match status" value="1"/>
</dbReference>
<feature type="region of interest" description="Disordered" evidence="7">
    <location>
        <begin position="227"/>
        <end position="252"/>
    </location>
</feature>
<evidence type="ECO:0000256" key="1">
    <source>
        <dbReference type="ARBA" id="ARBA00008348"/>
    </source>
</evidence>
<evidence type="ECO:0000259" key="8">
    <source>
        <dbReference type="SMART" id="SM00363"/>
    </source>
</evidence>
<evidence type="ECO:0000256" key="2">
    <source>
        <dbReference type="ARBA" id="ARBA00023235"/>
    </source>
</evidence>
<dbReference type="EMBL" id="QJPH01000286">
    <property type="protein sequence ID" value="PZN80291.1"/>
    <property type="molecule type" value="Genomic_DNA"/>
</dbReference>
<dbReference type="InterPro" id="IPR036986">
    <property type="entry name" value="S4_RNA-bd_sf"/>
</dbReference>
<dbReference type="CDD" id="cd02554">
    <property type="entry name" value="PseudoU_synth_RluF"/>
    <property type="match status" value="1"/>
</dbReference>
<dbReference type="InterPro" id="IPR006145">
    <property type="entry name" value="PsdUridine_synth_RsuA/RluA"/>
</dbReference>
<dbReference type="InterPro" id="IPR018496">
    <property type="entry name" value="PsdUridine_synth_RsuA/RluB_CS"/>
</dbReference>
<keyword evidence="2 6" id="KW-0413">Isomerase</keyword>
<dbReference type="Pfam" id="PF01479">
    <property type="entry name" value="S4"/>
    <property type="match status" value="1"/>
</dbReference>
<dbReference type="NCBIfam" id="TIGR00093">
    <property type="entry name" value="pseudouridine synthase"/>
    <property type="match status" value="1"/>
</dbReference>
<accession>A0A2W4R875</accession>
<comment type="caution">
    <text evidence="9">The sequence shown here is derived from an EMBL/GenBank/DDBJ whole genome shotgun (WGS) entry which is preliminary data.</text>
</comment>
<dbReference type="GO" id="GO:0160138">
    <property type="term" value="F:23S rRNA pseudouridine(2604) synthase activity"/>
    <property type="evidence" value="ECO:0007669"/>
    <property type="project" value="UniProtKB-EC"/>
</dbReference>
<dbReference type="PANTHER" id="PTHR47683:SF2">
    <property type="entry name" value="RNA-BINDING S4 DOMAIN-CONTAINING PROTEIN"/>
    <property type="match status" value="1"/>
</dbReference>
<evidence type="ECO:0000313" key="9">
    <source>
        <dbReference type="EMBL" id="PZN80291.1"/>
    </source>
</evidence>
<evidence type="ECO:0000313" key="10">
    <source>
        <dbReference type="Proteomes" id="UP000249396"/>
    </source>
</evidence>
<comment type="similarity">
    <text evidence="1 6">Belongs to the pseudouridine synthase RsuA family.</text>
</comment>
<dbReference type="PROSITE" id="PS01149">
    <property type="entry name" value="PSI_RSU"/>
    <property type="match status" value="1"/>
</dbReference>
<dbReference type="CDD" id="cd00165">
    <property type="entry name" value="S4"/>
    <property type="match status" value="1"/>
</dbReference>
<sequence length="252" mass="28515">MRVNKYISETGICSRREADEWIANGRVSINGVKAQLGSQVGEGDDVRVDRQRIGTKPKSVYIMLNKPVGITCTTERHIQGNIIDFVGHAERIFPVGRLDKDSEGLILLTNNGDIINQLLRSENHHEKEYAVTVDKPVTEVFLNKMAGGVRILETVTKPCKIRQTGKCEFNIILTQGLNRQIRRMCEVFSYTVRHLRRVRFVNLKLGALKSGQWRNLTEVELSTLLGSEHTKPQSHQPKAGQGLQPRPKRLKL</sequence>
<dbReference type="GO" id="GO:0000455">
    <property type="term" value="P:enzyme-directed rRNA pseudouridine synthesis"/>
    <property type="evidence" value="ECO:0007669"/>
    <property type="project" value="UniProtKB-ARBA"/>
</dbReference>
<evidence type="ECO:0000256" key="7">
    <source>
        <dbReference type="SAM" id="MobiDB-lite"/>
    </source>
</evidence>
<feature type="domain" description="RNA-binding S4" evidence="8">
    <location>
        <begin position="1"/>
        <end position="68"/>
    </location>
</feature>